<dbReference type="AlphaFoldDB" id="A0A2S5GVM3"/>
<reference evidence="1 2" key="1">
    <citation type="submission" date="2018-02" db="EMBL/GenBank/DDBJ databases">
        <title>Draft Genome of Achromobacter spanius stain 6.</title>
        <authorList>
            <person name="Gunasekera T.S."/>
            <person name="Radwan O."/>
            <person name="Ruiz O.N."/>
        </authorList>
    </citation>
    <scope>NUCLEOTIDE SEQUENCE [LARGE SCALE GENOMIC DNA]</scope>
    <source>
        <strain evidence="1 2">6</strain>
    </source>
</reference>
<dbReference type="Proteomes" id="UP000239990">
    <property type="component" value="Unassembled WGS sequence"/>
</dbReference>
<organism evidence="1 2">
    <name type="scientific">Achromobacter spanius</name>
    <dbReference type="NCBI Taxonomy" id="217203"/>
    <lineage>
        <taxon>Bacteria</taxon>
        <taxon>Pseudomonadati</taxon>
        <taxon>Pseudomonadota</taxon>
        <taxon>Betaproteobacteria</taxon>
        <taxon>Burkholderiales</taxon>
        <taxon>Alcaligenaceae</taxon>
        <taxon>Achromobacter</taxon>
    </lineage>
</organism>
<name>A0A2S5GVM3_9BURK</name>
<evidence type="ECO:0000313" key="1">
    <source>
        <dbReference type="EMBL" id="PPA76881.1"/>
    </source>
</evidence>
<comment type="caution">
    <text evidence="1">The sequence shown here is derived from an EMBL/GenBank/DDBJ whole genome shotgun (WGS) entry which is preliminary data.</text>
</comment>
<dbReference type="RefSeq" id="WP_104143198.1">
    <property type="nucleotide sequence ID" value="NZ_PREU01000003.1"/>
</dbReference>
<dbReference type="EMBL" id="PREU01000003">
    <property type="protein sequence ID" value="PPA76881.1"/>
    <property type="molecule type" value="Genomic_DNA"/>
</dbReference>
<sequence>MNSDNVVEFLRLLSLDVTLGSAAQHAASQADAPLALARLATAHGLPCSASDWSFFARSCLDSSIETMTDAGPADATVWQLVQDPAHGTGIPASAITRVIGIITQPEEGAPPVVGHVVGDLAPRAPVGMSPYPSGS</sequence>
<evidence type="ECO:0000313" key="2">
    <source>
        <dbReference type="Proteomes" id="UP000239990"/>
    </source>
</evidence>
<proteinExistence type="predicted"/>
<accession>A0A2S5GVM3</accession>
<protein>
    <submittedName>
        <fullName evidence="1">Uncharacterized protein</fullName>
    </submittedName>
</protein>
<dbReference type="OrthoDB" id="8665777at2"/>
<gene>
    <name evidence="1" type="ORF">C4E15_08970</name>
</gene>